<dbReference type="OrthoDB" id="6563629at2"/>
<dbReference type="Proteomes" id="UP000274122">
    <property type="component" value="Chromosome"/>
</dbReference>
<dbReference type="NCBIfam" id="NF046012">
    <property type="entry name" value="adhes_ESA_00282"/>
    <property type="match status" value="1"/>
</dbReference>
<dbReference type="Pfam" id="PF25639">
    <property type="entry name" value="DUF7943"/>
    <property type="match status" value="1"/>
</dbReference>
<evidence type="ECO:0000313" key="3">
    <source>
        <dbReference type="Proteomes" id="UP000274122"/>
    </source>
</evidence>
<evidence type="ECO:0000259" key="1">
    <source>
        <dbReference type="Pfam" id="PF25639"/>
    </source>
</evidence>
<dbReference type="InterPro" id="IPR057703">
    <property type="entry name" value="DUF7943"/>
</dbReference>
<dbReference type="KEGG" id="clap:NCTC11466_00549"/>
<proteinExistence type="predicted"/>
<reference evidence="2 3" key="1">
    <citation type="submission" date="2018-12" db="EMBL/GenBank/DDBJ databases">
        <authorList>
            <consortium name="Pathogen Informatics"/>
        </authorList>
    </citation>
    <scope>NUCLEOTIDE SEQUENCE [LARGE SCALE GENOMIC DNA]</scope>
    <source>
        <strain evidence="2 3">NCTC11466</strain>
    </source>
</reference>
<keyword evidence="3" id="KW-1185">Reference proteome</keyword>
<protein>
    <recommendedName>
        <fullName evidence="1">DUF7943 domain-containing protein</fullName>
    </recommendedName>
</protein>
<evidence type="ECO:0000313" key="2">
    <source>
        <dbReference type="EMBL" id="VEB95439.1"/>
    </source>
</evidence>
<accession>A0A3S4MBK6</accession>
<organism evidence="2 3">
    <name type="scientific">Cedecea lapagei</name>
    <dbReference type="NCBI Taxonomy" id="158823"/>
    <lineage>
        <taxon>Bacteria</taxon>
        <taxon>Pseudomonadati</taxon>
        <taxon>Pseudomonadota</taxon>
        <taxon>Gammaproteobacteria</taxon>
        <taxon>Enterobacterales</taxon>
        <taxon>Enterobacteriaceae</taxon>
        <taxon>Cedecea</taxon>
    </lineage>
</organism>
<name>A0A3S4MBK6_9ENTR</name>
<dbReference type="RefSeq" id="WP_126354554.1">
    <property type="nucleotide sequence ID" value="NZ_LR134201.1"/>
</dbReference>
<feature type="domain" description="DUF7943" evidence="1">
    <location>
        <begin position="43"/>
        <end position="163"/>
    </location>
</feature>
<dbReference type="EMBL" id="LR134201">
    <property type="protein sequence ID" value="VEB95439.1"/>
    <property type="molecule type" value="Genomic_DNA"/>
</dbReference>
<gene>
    <name evidence="2" type="ORF">NCTC11466_00549</name>
</gene>
<sequence>MHSIFYSIVTILILLCAVLVMRKEFSTSNNKKHRAPGEIQPVTTDEEREDYFGMLMSKITPSYYWRVNSEYIDFTHATIKKMRIDELTSQPVLFSAQRRCSDLNSAVYKYYDNIKKRCAEGEQVPMTDIEVLNLRQCFNEFSREAYPTLVALVWPQYQRPELDLGSLDKFSRSAKE</sequence>
<dbReference type="AlphaFoldDB" id="A0A3S4MBK6"/>